<evidence type="ECO:0000313" key="1">
    <source>
        <dbReference type="EMBL" id="KAF4727034.1"/>
    </source>
</evidence>
<evidence type="ECO:0000313" key="2">
    <source>
        <dbReference type="Proteomes" id="UP000574390"/>
    </source>
</evidence>
<sequence length="121" mass="13613">MLSHISPGVPGCRLPANLVLAVNATTVTTERAWCPRLGDRPAFEESSFFLEFTFDTGLTVNKLYRAIDEIGIPESLVFEKDNPVMKELIEGVCSAVMISIKEIFTFEEMCRAYTYLLEKDL</sequence>
<gene>
    <name evidence="1" type="ORF">FOZ62_025766</name>
</gene>
<proteinExistence type="predicted"/>
<dbReference type="EMBL" id="JABANM010017881">
    <property type="protein sequence ID" value="KAF4727034.1"/>
    <property type="molecule type" value="Genomic_DNA"/>
</dbReference>
<accession>A0A7J6S244</accession>
<dbReference type="AlphaFoldDB" id="A0A7J6S244"/>
<dbReference type="Proteomes" id="UP000574390">
    <property type="component" value="Unassembled WGS sequence"/>
</dbReference>
<reference evidence="1 2" key="1">
    <citation type="submission" date="2020-04" db="EMBL/GenBank/DDBJ databases">
        <title>Perkinsus olseni comparative genomics.</title>
        <authorList>
            <person name="Bogema D.R."/>
        </authorList>
    </citation>
    <scope>NUCLEOTIDE SEQUENCE [LARGE SCALE GENOMIC DNA]</scope>
    <source>
        <strain evidence="1">ATCC PRA-205</strain>
    </source>
</reference>
<organism evidence="1 2">
    <name type="scientific">Perkinsus olseni</name>
    <name type="common">Perkinsus atlanticus</name>
    <dbReference type="NCBI Taxonomy" id="32597"/>
    <lineage>
        <taxon>Eukaryota</taxon>
        <taxon>Sar</taxon>
        <taxon>Alveolata</taxon>
        <taxon>Perkinsozoa</taxon>
        <taxon>Perkinsea</taxon>
        <taxon>Perkinsida</taxon>
        <taxon>Perkinsidae</taxon>
        <taxon>Perkinsus</taxon>
    </lineage>
</organism>
<name>A0A7J6S244_PEROL</name>
<comment type="caution">
    <text evidence="1">The sequence shown here is derived from an EMBL/GenBank/DDBJ whole genome shotgun (WGS) entry which is preliminary data.</text>
</comment>
<protein>
    <submittedName>
        <fullName evidence="1">Uncharacterized protein</fullName>
    </submittedName>
</protein>